<dbReference type="GO" id="GO:0018454">
    <property type="term" value="F:acetoacetyl-CoA reductase activity"/>
    <property type="evidence" value="ECO:0007669"/>
    <property type="project" value="UniProtKB-EC"/>
</dbReference>
<evidence type="ECO:0000256" key="2">
    <source>
        <dbReference type="ARBA" id="ARBA00023002"/>
    </source>
</evidence>
<dbReference type="PRINTS" id="PR00080">
    <property type="entry name" value="SDRFAMILY"/>
</dbReference>
<dbReference type="Proteomes" id="UP000509782">
    <property type="component" value="Chromosome"/>
</dbReference>
<dbReference type="NCBIfam" id="NF009464">
    <property type="entry name" value="PRK12824.1"/>
    <property type="match status" value="1"/>
</dbReference>
<dbReference type="AlphaFoldDB" id="A0A6N0JTE3"/>
<dbReference type="Gene3D" id="3.40.50.720">
    <property type="entry name" value="NAD(P)-binding Rossmann-like Domain"/>
    <property type="match status" value="1"/>
</dbReference>
<dbReference type="InterPro" id="IPR050259">
    <property type="entry name" value="SDR"/>
</dbReference>
<dbReference type="InterPro" id="IPR002347">
    <property type="entry name" value="SDR_fam"/>
</dbReference>
<dbReference type="PRINTS" id="PR00081">
    <property type="entry name" value="GDHRDH"/>
</dbReference>
<organism evidence="3 4">
    <name type="scientific">Achromobacter denitrificans</name>
    <name type="common">Alcaligenes denitrificans</name>
    <dbReference type="NCBI Taxonomy" id="32002"/>
    <lineage>
        <taxon>Bacteria</taxon>
        <taxon>Pseudomonadati</taxon>
        <taxon>Pseudomonadota</taxon>
        <taxon>Betaproteobacteria</taxon>
        <taxon>Burkholderiales</taxon>
        <taxon>Alcaligenaceae</taxon>
        <taxon>Achromobacter</taxon>
    </lineage>
</organism>
<gene>
    <name evidence="3" type="ORF">FOC81_25675</name>
</gene>
<accession>A0A6N0JTE3</accession>
<dbReference type="InterPro" id="IPR036291">
    <property type="entry name" value="NAD(P)-bd_dom_sf"/>
</dbReference>
<keyword evidence="2 3" id="KW-0560">Oxidoreductase</keyword>
<name>A0A6N0JTE3_ACHDE</name>
<dbReference type="PANTHER" id="PTHR42879">
    <property type="entry name" value="3-OXOACYL-(ACYL-CARRIER-PROTEIN) REDUCTASE"/>
    <property type="match status" value="1"/>
</dbReference>
<evidence type="ECO:0000256" key="1">
    <source>
        <dbReference type="ARBA" id="ARBA00006484"/>
    </source>
</evidence>
<dbReference type="EMBL" id="CP054569">
    <property type="protein sequence ID" value="QKQ49910.1"/>
    <property type="molecule type" value="Genomic_DNA"/>
</dbReference>
<comment type="similarity">
    <text evidence="1">Belongs to the short-chain dehydrogenases/reductases (SDR) family.</text>
</comment>
<sequence length="251" mass="26107">MKRDPSKVALVTGAGRGIGLEVARLLLAKGYRVLAVSREGVDAQKLGGPSERLRAECADVTDYAAMQALVDGAREAWGPVSVLMNNAGISPKQANGNSSGILDIAPAEWDLVLQVNLTSILRLCQMVLPAMRDQGWGRIVNVSSLAGRAKSLVAGGSYMASKAGVLGLTRAIAAEMGPFGITANAVTPGRILTEMAQQAAPSVNENYAAQIPARRLGTPEEVAAAMVFLAAEESGFINGAILDVNGGFYMP</sequence>
<proteinExistence type="inferred from homology"/>
<dbReference type="RefSeq" id="WP_174717087.1">
    <property type="nucleotide sequence ID" value="NZ_CP054569.1"/>
</dbReference>
<protein>
    <submittedName>
        <fullName evidence="3">3-oxoacyl-ACP reductase</fullName>
        <ecNumber evidence="3">1.1.1.36</ecNumber>
    </submittedName>
</protein>
<dbReference type="FunFam" id="3.40.50.720:FF:000173">
    <property type="entry name" value="3-oxoacyl-[acyl-carrier protein] reductase"/>
    <property type="match status" value="1"/>
</dbReference>
<dbReference type="SUPFAM" id="SSF51735">
    <property type="entry name" value="NAD(P)-binding Rossmann-fold domains"/>
    <property type="match status" value="1"/>
</dbReference>
<dbReference type="NCBIfam" id="NF009466">
    <property type="entry name" value="PRK12826.1-2"/>
    <property type="match status" value="1"/>
</dbReference>
<dbReference type="Pfam" id="PF13561">
    <property type="entry name" value="adh_short_C2"/>
    <property type="match status" value="1"/>
</dbReference>
<dbReference type="EC" id="1.1.1.36" evidence="3"/>
<reference evidence="3 4" key="1">
    <citation type="submission" date="2020-05" db="EMBL/GenBank/DDBJ databases">
        <title>FDA dAtabase for Regulatory Grade micrObial Sequences (FDA-ARGOS): Supporting development and validation of Infectious Disease Dx tests.</title>
        <authorList>
            <person name="Sproer C."/>
            <person name="Gronow S."/>
            <person name="Severitt S."/>
            <person name="Schroder I."/>
            <person name="Tallon L."/>
            <person name="Sadzewicz L."/>
            <person name="Zhao X."/>
            <person name="Vavikolanu K."/>
            <person name="Mehta A."/>
            <person name="Aluvathingal J."/>
            <person name="Nadendla S."/>
            <person name="Myers T."/>
            <person name="Yan Y."/>
            <person name="Sichtig H."/>
        </authorList>
    </citation>
    <scope>NUCLEOTIDE SEQUENCE [LARGE SCALE GENOMIC DNA]</scope>
    <source>
        <strain evidence="3 4">FDAARGOS_787</strain>
    </source>
</reference>
<evidence type="ECO:0000313" key="4">
    <source>
        <dbReference type="Proteomes" id="UP000509782"/>
    </source>
</evidence>
<dbReference type="PANTHER" id="PTHR42879:SF2">
    <property type="entry name" value="3-OXOACYL-[ACYL-CARRIER-PROTEIN] REDUCTASE FABG"/>
    <property type="match status" value="1"/>
</dbReference>
<evidence type="ECO:0000313" key="3">
    <source>
        <dbReference type="EMBL" id="QKQ49910.1"/>
    </source>
</evidence>